<name>A0ABS5ZHS9_9GAMM</name>
<gene>
    <name evidence="2" type="ORF">KCG35_21285</name>
</gene>
<evidence type="ECO:0000256" key="1">
    <source>
        <dbReference type="SAM" id="SignalP"/>
    </source>
</evidence>
<feature type="signal peptide" evidence="1">
    <location>
        <begin position="1"/>
        <end position="18"/>
    </location>
</feature>
<organism evidence="2 3">
    <name type="scientific">Zooshikella harenae</name>
    <dbReference type="NCBI Taxonomy" id="2827238"/>
    <lineage>
        <taxon>Bacteria</taxon>
        <taxon>Pseudomonadati</taxon>
        <taxon>Pseudomonadota</taxon>
        <taxon>Gammaproteobacteria</taxon>
        <taxon>Oceanospirillales</taxon>
        <taxon>Zooshikellaceae</taxon>
        <taxon>Zooshikella</taxon>
    </lineage>
</organism>
<dbReference type="RefSeq" id="WP_215821882.1">
    <property type="nucleotide sequence ID" value="NZ_JAGSOY010000090.1"/>
</dbReference>
<comment type="caution">
    <text evidence="2">The sequence shown here is derived from an EMBL/GenBank/DDBJ whole genome shotgun (WGS) entry which is preliminary data.</text>
</comment>
<proteinExistence type="predicted"/>
<accession>A0ABS5ZHS9</accession>
<reference evidence="2 3" key="1">
    <citation type="submission" date="2021-04" db="EMBL/GenBank/DDBJ databases">
        <authorList>
            <person name="Pira H."/>
            <person name="Risdian C."/>
            <person name="Wink J."/>
        </authorList>
    </citation>
    <scope>NUCLEOTIDE SEQUENCE [LARGE SCALE GENOMIC DNA]</scope>
    <source>
        <strain evidence="2 3">WH53</strain>
    </source>
</reference>
<evidence type="ECO:0000313" key="3">
    <source>
        <dbReference type="Proteomes" id="UP000690515"/>
    </source>
</evidence>
<evidence type="ECO:0000313" key="2">
    <source>
        <dbReference type="EMBL" id="MBU2713597.1"/>
    </source>
</evidence>
<dbReference type="Proteomes" id="UP000690515">
    <property type="component" value="Unassembled WGS sequence"/>
</dbReference>
<keyword evidence="1" id="KW-0732">Signal</keyword>
<dbReference type="EMBL" id="JAGSOY010000090">
    <property type="protein sequence ID" value="MBU2713597.1"/>
    <property type="molecule type" value="Genomic_DNA"/>
</dbReference>
<protein>
    <submittedName>
        <fullName evidence="2">Uncharacterized protein</fullName>
    </submittedName>
</protein>
<keyword evidence="3" id="KW-1185">Reference proteome</keyword>
<feature type="chain" id="PRO_5045167803" evidence="1">
    <location>
        <begin position="19"/>
        <end position="152"/>
    </location>
</feature>
<sequence>MKKIILLLTYLLTSSAAAVEMEVSLFEVTASSCDKLRSIDIPRVSSDWDHFKEKAKVTIQTDKLDAFHSYIDTNYHKLTLTGDVSHDKGKPPFAQFFVTWHNNDFSTTFGDGASLEKGKVSIFGQAFSCNSEVRGVMNGKNIFAFLSVKLAD</sequence>